<evidence type="ECO:0000313" key="2">
    <source>
        <dbReference type="Proteomes" id="UP001218188"/>
    </source>
</evidence>
<organism evidence="1 2">
    <name type="scientific">Mycena alexandri</name>
    <dbReference type="NCBI Taxonomy" id="1745969"/>
    <lineage>
        <taxon>Eukaryota</taxon>
        <taxon>Fungi</taxon>
        <taxon>Dikarya</taxon>
        <taxon>Basidiomycota</taxon>
        <taxon>Agaricomycotina</taxon>
        <taxon>Agaricomycetes</taxon>
        <taxon>Agaricomycetidae</taxon>
        <taxon>Agaricales</taxon>
        <taxon>Marasmiineae</taxon>
        <taxon>Mycenaceae</taxon>
        <taxon>Mycena</taxon>
    </lineage>
</organism>
<name>A0AAD6RXT8_9AGAR</name>
<sequence length="227" mass="25989">MFAGSHHFTIGGGTFNNAMNHYHMAPVEPPNFRTISIEDIDLQRELIVNKGSGAIDRRLGRERIGRVRRMYSAKIEGRNSDVTVAMYEGAGAEEVSRTVSSMQTVCDPVLEDWRRDVERYLSLRHPNLLQIYGVASSGAMHATIFYGDLIPYTQFALSFSPIMNVYNRAYYAKEWKHACDYVERSPYISESVRHNFWSHCTLSWRMGALVRSCPGNPAYQSTGRWRH</sequence>
<protein>
    <submittedName>
        <fullName evidence="1">Uncharacterized protein</fullName>
    </submittedName>
</protein>
<reference evidence="1" key="1">
    <citation type="submission" date="2023-03" db="EMBL/GenBank/DDBJ databases">
        <title>Massive genome expansion in bonnet fungi (Mycena s.s.) driven by repeated elements and novel gene families across ecological guilds.</title>
        <authorList>
            <consortium name="Lawrence Berkeley National Laboratory"/>
            <person name="Harder C.B."/>
            <person name="Miyauchi S."/>
            <person name="Viragh M."/>
            <person name="Kuo A."/>
            <person name="Thoen E."/>
            <person name="Andreopoulos B."/>
            <person name="Lu D."/>
            <person name="Skrede I."/>
            <person name="Drula E."/>
            <person name="Henrissat B."/>
            <person name="Morin E."/>
            <person name="Kohler A."/>
            <person name="Barry K."/>
            <person name="LaButti K."/>
            <person name="Morin E."/>
            <person name="Salamov A."/>
            <person name="Lipzen A."/>
            <person name="Mereny Z."/>
            <person name="Hegedus B."/>
            <person name="Baldrian P."/>
            <person name="Stursova M."/>
            <person name="Weitz H."/>
            <person name="Taylor A."/>
            <person name="Grigoriev I.V."/>
            <person name="Nagy L.G."/>
            <person name="Martin F."/>
            <person name="Kauserud H."/>
        </authorList>
    </citation>
    <scope>NUCLEOTIDE SEQUENCE</scope>
    <source>
        <strain evidence="1">CBHHK200</strain>
    </source>
</reference>
<evidence type="ECO:0000313" key="1">
    <source>
        <dbReference type="EMBL" id="KAJ7017338.1"/>
    </source>
</evidence>
<keyword evidence="2" id="KW-1185">Reference proteome</keyword>
<gene>
    <name evidence="1" type="ORF">C8F04DRAFT_1156593</name>
</gene>
<dbReference type="EMBL" id="JARJCM010000415">
    <property type="protein sequence ID" value="KAJ7017338.1"/>
    <property type="molecule type" value="Genomic_DNA"/>
</dbReference>
<dbReference type="AlphaFoldDB" id="A0AAD6RXT8"/>
<proteinExistence type="predicted"/>
<accession>A0AAD6RXT8</accession>
<comment type="caution">
    <text evidence="1">The sequence shown here is derived from an EMBL/GenBank/DDBJ whole genome shotgun (WGS) entry which is preliminary data.</text>
</comment>
<dbReference type="Proteomes" id="UP001218188">
    <property type="component" value="Unassembled WGS sequence"/>
</dbReference>